<name>X8CFQ9_MYCXE</name>
<organism evidence="1">
    <name type="scientific">Mycobacterium xenopi 4042</name>
    <dbReference type="NCBI Taxonomy" id="1299334"/>
    <lineage>
        <taxon>Bacteria</taxon>
        <taxon>Bacillati</taxon>
        <taxon>Actinomycetota</taxon>
        <taxon>Actinomycetes</taxon>
        <taxon>Mycobacteriales</taxon>
        <taxon>Mycobacteriaceae</taxon>
        <taxon>Mycobacterium</taxon>
    </lineage>
</organism>
<sequence>MNLDAENAKPFFDLATGVVFEVRTAGGPPLRLNPSGD</sequence>
<accession>X8CFQ9</accession>
<dbReference type="EMBL" id="JAOB01000032">
    <property type="protein sequence ID" value="EUA54651.1"/>
    <property type="molecule type" value="Genomic_DNA"/>
</dbReference>
<evidence type="ECO:0000313" key="1">
    <source>
        <dbReference type="EMBL" id="EUA54651.1"/>
    </source>
</evidence>
<comment type="caution">
    <text evidence="1">The sequence shown here is derived from an EMBL/GenBank/DDBJ whole genome shotgun (WGS) entry which is preliminary data.</text>
</comment>
<dbReference type="AlphaFoldDB" id="X8CFQ9"/>
<dbReference type="PATRIC" id="fig|1299334.3.peg.3406"/>
<proteinExistence type="predicted"/>
<gene>
    <name evidence="1" type="ORF">I553_1603</name>
</gene>
<protein>
    <submittedName>
        <fullName evidence="1">Uncharacterized protein</fullName>
    </submittedName>
</protein>
<reference evidence="1" key="1">
    <citation type="submission" date="2014-01" db="EMBL/GenBank/DDBJ databases">
        <authorList>
            <person name="Brown-Elliot B."/>
            <person name="Wallace R."/>
            <person name="Lenaerts A."/>
            <person name="Ordway D."/>
            <person name="DeGroote M.A."/>
            <person name="Parker T."/>
            <person name="Sizemore C."/>
            <person name="Tallon L.J."/>
            <person name="Sadzewicz L.K."/>
            <person name="Sengamalay N."/>
            <person name="Fraser C.M."/>
            <person name="Hine E."/>
            <person name="Shefchek K.A."/>
            <person name="Das S.P."/>
            <person name="Tettelin H."/>
        </authorList>
    </citation>
    <scope>NUCLEOTIDE SEQUENCE [LARGE SCALE GENOMIC DNA]</scope>
    <source>
        <strain evidence="1">4042</strain>
    </source>
</reference>